<dbReference type="KEGG" id="kpin:30171163"/>
<evidence type="ECO:0000256" key="1">
    <source>
        <dbReference type="SAM" id="SignalP"/>
    </source>
</evidence>
<dbReference type="EMBL" id="KI894009">
    <property type="protein sequence ID" value="OCF50738.1"/>
    <property type="molecule type" value="Genomic_DNA"/>
</dbReference>
<feature type="signal peptide" evidence="1">
    <location>
        <begin position="1"/>
        <end position="18"/>
    </location>
</feature>
<accession>A0A1B9I5E4</accession>
<keyword evidence="1" id="KW-0732">Signal</keyword>
<reference evidence="3" key="4">
    <citation type="submission" date="2024-02" db="EMBL/GenBank/DDBJ databases">
        <title>Comparative genomics of Cryptococcus and Kwoniella reveals pathogenesis evolution and contrasting modes of karyotype evolution via chromosome fusion or intercentromeric recombination.</title>
        <authorList>
            <person name="Coelho M.A."/>
            <person name="David-Palma M."/>
            <person name="Shea T."/>
            <person name="Bowers K."/>
            <person name="McGinley-Smith S."/>
            <person name="Mohammad A.W."/>
            <person name="Gnirke A."/>
            <person name="Yurkov A.M."/>
            <person name="Nowrousian M."/>
            <person name="Sun S."/>
            <person name="Cuomo C.A."/>
            <person name="Heitman J."/>
        </authorList>
    </citation>
    <scope>NUCLEOTIDE SEQUENCE</scope>
    <source>
        <strain evidence="3">CBS 10737</strain>
    </source>
</reference>
<dbReference type="STRING" id="1296096.A0A1B9I5E4"/>
<organism evidence="2">
    <name type="scientific">Kwoniella pini CBS 10737</name>
    <dbReference type="NCBI Taxonomy" id="1296096"/>
    <lineage>
        <taxon>Eukaryota</taxon>
        <taxon>Fungi</taxon>
        <taxon>Dikarya</taxon>
        <taxon>Basidiomycota</taxon>
        <taxon>Agaricomycotina</taxon>
        <taxon>Tremellomycetes</taxon>
        <taxon>Tremellales</taxon>
        <taxon>Cryptococcaceae</taxon>
        <taxon>Kwoniella</taxon>
    </lineage>
</organism>
<gene>
    <name evidence="2" type="ORF">I206_02794</name>
    <name evidence="3" type="ORF">I206_102445</name>
</gene>
<dbReference type="Proteomes" id="UP000094020">
    <property type="component" value="Chromosome 3"/>
</dbReference>
<sequence length="236" mass="21927">MFAKNIILAAALVGQAYGLTINTPASLVQCQPASITFAEGTAPYILAVIPGGQVSAAAIETIDDNLTSSPLTWTVNLASGTSITLKLTDSTGNIAYSSPLTIQAGASNSCLNSTAATSGVSTGAVTTTVSSSGTASAVSGSNAVSTTSTSAVASSSAAASSAMSSAAASSAATSKAASVASAAGSATSAAGSAAGAATSAVASAAASAAKSGALSNKMIALPAVALALVGGLAALL</sequence>
<dbReference type="GeneID" id="30171163"/>
<proteinExistence type="predicted"/>
<dbReference type="PANTHER" id="PTHR37487:SF2">
    <property type="entry name" value="EXPRESSED PROTEIN"/>
    <property type="match status" value="1"/>
</dbReference>
<evidence type="ECO:0000313" key="4">
    <source>
        <dbReference type="Proteomes" id="UP000094020"/>
    </source>
</evidence>
<reference evidence="3" key="2">
    <citation type="submission" date="2013-07" db="EMBL/GenBank/DDBJ databases">
        <authorList>
            <consortium name="The Broad Institute Genome Sequencing Platform"/>
            <person name="Cuomo C."/>
            <person name="Litvintseva A."/>
            <person name="Chen Y."/>
            <person name="Heitman J."/>
            <person name="Sun S."/>
            <person name="Springer D."/>
            <person name="Dromer F."/>
            <person name="Young S.K."/>
            <person name="Zeng Q."/>
            <person name="Gargeya S."/>
            <person name="Fitzgerald M."/>
            <person name="Abouelleil A."/>
            <person name="Alvarado L."/>
            <person name="Berlin A.M."/>
            <person name="Chapman S.B."/>
            <person name="Dewar J."/>
            <person name="Goldberg J."/>
            <person name="Griggs A."/>
            <person name="Gujja S."/>
            <person name="Hansen M."/>
            <person name="Howarth C."/>
            <person name="Imamovic A."/>
            <person name="Larimer J."/>
            <person name="McCowan C."/>
            <person name="Murphy C."/>
            <person name="Pearson M."/>
            <person name="Priest M."/>
            <person name="Roberts A."/>
            <person name="Saif S."/>
            <person name="Shea T."/>
            <person name="Sykes S."/>
            <person name="Wortman J."/>
            <person name="Nusbaum C."/>
            <person name="Birren B."/>
        </authorList>
    </citation>
    <scope>NUCLEOTIDE SEQUENCE</scope>
    <source>
        <strain evidence="3">CBS 10737</strain>
    </source>
</reference>
<evidence type="ECO:0000313" key="2">
    <source>
        <dbReference type="EMBL" id="OCF50738.1"/>
    </source>
</evidence>
<protein>
    <submittedName>
        <fullName evidence="2">Uncharacterized protein</fullName>
    </submittedName>
</protein>
<dbReference type="PANTHER" id="PTHR37487">
    <property type="entry name" value="CHROMOSOME 1, WHOLE GENOME SHOTGUN SEQUENCE"/>
    <property type="match status" value="1"/>
</dbReference>
<name>A0A1B9I5E4_9TREE</name>
<dbReference type="EMBL" id="CP144521">
    <property type="protein sequence ID" value="WWC68516.1"/>
    <property type="molecule type" value="Genomic_DNA"/>
</dbReference>
<dbReference type="AlphaFoldDB" id="A0A1B9I5E4"/>
<reference evidence="2" key="1">
    <citation type="submission" date="2013-07" db="EMBL/GenBank/DDBJ databases">
        <title>The Genome Sequence of Cryptococcus pinus CBS10737.</title>
        <authorList>
            <consortium name="The Broad Institute Genome Sequencing Platform"/>
            <person name="Cuomo C."/>
            <person name="Litvintseva A."/>
            <person name="Chen Y."/>
            <person name="Heitman J."/>
            <person name="Sun S."/>
            <person name="Springer D."/>
            <person name="Dromer F."/>
            <person name="Young S.K."/>
            <person name="Zeng Q."/>
            <person name="Gargeya S."/>
            <person name="Fitzgerald M."/>
            <person name="Abouelleil A."/>
            <person name="Alvarado L."/>
            <person name="Berlin A.M."/>
            <person name="Chapman S.B."/>
            <person name="Dewar J."/>
            <person name="Goldberg J."/>
            <person name="Griggs A."/>
            <person name="Gujja S."/>
            <person name="Hansen M."/>
            <person name="Howarth C."/>
            <person name="Imamovic A."/>
            <person name="Larimer J."/>
            <person name="McCowan C."/>
            <person name="Murphy C."/>
            <person name="Pearson M."/>
            <person name="Priest M."/>
            <person name="Roberts A."/>
            <person name="Saif S."/>
            <person name="Shea T."/>
            <person name="Sykes S."/>
            <person name="Wortman J."/>
            <person name="Nusbaum C."/>
            <person name="Birren B."/>
        </authorList>
    </citation>
    <scope>NUCLEOTIDE SEQUENCE [LARGE SCALE GENOMIC DNA]</scope>
    <source>
        <strain evidence="2">CBS 10737</strain>
    </source>
</reference>
<reference evidence="2" key="3">
    <citation type="submission" date="2016-07" db="EMBL/GenBank/DDBJ databases">
        <title>Evolution of pathogenesis and genome organization in the Tremellales.</title>
        <authorList>
            <person name="Cuomo C."/>
            <person name="Litvintseva A."/>
            <person name="Heitman J."/>
            <person name="Chen Y."/>
            <person name="Sun S."/>
            <person name="Springer D."/>
            <person name="Dromer F."/>
            <person name="Young S."/>
            <person name="Zeng Q."/>
            <person name="Chapman S."/>
            <person name="Gujja S."/>
            <person name="Saif S."/>
            <person name="Birren B."/>
        </authorList>
    </citation>
    <scope>NUCLEOTIDE SEQUENCE</scope>
    <source>
        <strain evidence="2">CBS 10737</strain>
    </source>
</reference>
<dbReference type="RefSeq" id="XP_019011957.1">
    <property type="nucleotide sequence ID" value="XM_019154554.1"/>
</dbReference>
<feature type="chain" id="PRO_5008628429" evidence="1">
    <location>
        <begin position="19"/>
        <end position="236"/>
    </location>
</feature>
<evidence type="ECO:0000313" key="3">
    <source>
        <dbReference type="EMBL" id="WWC68516.1"/>
    </source>
</evidence>
<keyword evidence="4" id="KW-1185">Reference proteome</keyword>
<dbReference type="OrthoDB" id="3362246at2759"/>